<reference evidence="4 5" key="1">
    <citation type="submission" date="2019-04" db="EMBL/GenBank/DDBJ databases">
        <authorList>
            <person name="Liu A."/>
        </authorList>
    </citation>
    <scope>NUCLEOTIDE SEQUENCE [LARGE SCALE GENOMIC DNA]</scope>
    <source>
        <strain evidence="4 5">RZ03</strain>
    </source>
</reference>
<comment type="caution">
    <text evidence="4">The sequence shown here is derived from an EMBL/GenBank/DDBJ whole genome shotgun (WGS) entry which is preliminary data.</text>
</comment>
<evidence type="ECO:0000256" key="1">
    <source>
        <dbReference type="SAM" id="Coils"/>
    </source>
</evidence>
<dbReference type="InterPro" id="IPR002525">
    <property type="entry name" value="Transp_IS110-like_N"/>
</dbReference>
<feature type="non-terminal residue" evidence="4">
    <location>
        <position position="1"/>
    </location>
</feature>
<feature type="coiled-coil region" evidence="1">
    <location>
        <begin position="193"/>
        <end position="220"/>
    </location>
</feature>
<dbReference type="NCBIfam" id="NF033542">
    <property type="entry name" value="transpos_IS110"/>
    <property type="match status" value="1"/>
</dbReference>
<dbReference type="Pfam" id="PF02371">
    <property type="entry name" value="Transposase_20"/>
    <property type="match status" value="1"/>
</dbReference>
<dbReference type="AlphaFoldDB" id="A0A4S1DR52"/>
<dbReference type="PANTHER" id="PTHR33055">
    <property type="entry name" value="TRANSPOSASE FOR INSERTION SEQUENCE ELEMENT IS1111A"/>
    <property type="match status" value="1"/>
</dbReference>
<organism evidence="4 5">
    <name type="scientific">Flavivirga rizhaonensis</name>
    <dbReference type="NCBI Taxonomy" id="2559571"/>
    <lineage>
        <taxon>Bacteria</taxon>
        <taxon>Pseudomonadati</taxon>
        <taxon>Bacteroidota</taxon>
        <taxon>Flavobacteriia</taxon>
        <taxon>Flavobacteriales</taxon>
        <taxon>Flavobacteriaceae</taxon>
        <taxon>Flavivirga</taxon>
    </lineage>
</organism>
<dbReference type="PANTHER" id="PTHR33055:SF13">
    <property type="entry name" value="TRANSPOSASE"/>
    <property type="match status" value="1"/>
</dbReference>
<proteinExistence type="predicted"/>
<feature type="domain" description="Transposase IS110-like N-terminal" evidence="2">
    <location>
        <begin position="13"/>
        <end position="157"/>
    </location>
</feature>
<dbReference type="InterPro" id="IPR003346">
    <property type="entry name" value="Transposase_20"/>
</dbReference>
<gene>
    <name evidence="4" type="ORF">EM932_20690</name>
</gene>
<name>A0A4S1DR52_9FLAO</name>
<evidence type="ECO:0000259" key="3">
    <source>
        <dbReference type="Pfam" id="PF02371"/>
    </source>
</evidence>
<feature type="domain" description="Transposase IS116/IS110/IS902 C-terminal" evidence="3">
    <location>
        <begin position="227"/>
        <end position="307"/>
    </location>
</feature>
<dbReference type="GO" id="GO:0004803">
    <property type="term" value="F:transposase activity"/>
    <property type="evidence" value="ECO:0007669"/>
    <property type="project" value="InterPro"/>
</dbReference>
<sequence>TKKVDYSNESIYVGIDVHKKSWGVCILTDYYEHKVFSQPPEPLVLMNYLNRNFPKGNYYSAYEAGFCGFWIAHELERLGVVNLVVNPSDIPTTNKEKKQKSDKRDARKIARGLRNKTLKGIYVPNQQILEDRLLVRTRQKLLSDIKRCKCRIKSHLNYFGIKIPKELDKPYWSKAFRFWLTTELFTGSAQVLIEALLEEMQQIEHQKKVLEKQIVQLANGIYKPIITLLQSIPGIGLLGAITLATEIAEITRFKTQDQLHSFAGLIPNLYASGETERIGRITKRHNAFLRPILIQCAWRAVKVDPRLGLNYINLCKTMKGNRAIIRIAKKLMNRVRFVWKHQQKYSCNL</sequence>
<dbReference type="InterPro" id="IPR047650">
    <property type="entry name" value="Transpos_IS110"/>
</dbReference>
<dbReference type="OrthoDB" id="964423at2"/>
<accession>A0A4S1DR52</accession>
<dbReference type="GO" id="GO:0003677">
    <property type="term" value="F:DNA binding"/>
    <property type="evidence" value="ECO:0007669"/>
    <property type="project" value="InterPro"/>
</dbReference>
<evidence type="ECO:0000313" key="5">
    <source>
        <dbReference type="Proteomes" id="UP000307602"/>
    </source>
</evidence>
<dbReference type="RefSeq" id="WP_135879107.1">
    <property type="nucleotide sequence ID" value="NZ_SRSO01000073.1"/>
</dbReference>
<dbReference type="Proteomes" id="UP000307602">
    <property type="component" value="Unassembled WGS sequence"/>
</dbReference>
<dbReference type="EMBL" id="SRSO01000073">
    <property type="protein sequence ID" value="TGV00175.1"/>
    <property type="molecule type" value="Genomic_DNA"/>
</dbReference>
<protein>
    <submittedName>
        <fullName evidence="4">IS110 family transposase</fullName>
    </submittedName>
</protein>
<dbReference type="Pfam" id="PF01548">
    <property type="entry name" value="DEDD_Tnp_IS110"/>
    <property type="match status" value="1"/>
</dbReference>
<evidence type="ECO:0000313" key="4">
    <source>
        <dbReference type="EMBL" id="TGV00175.1"/>
    </source>
</evidence>
<dbReference type="GO" id="GO:0006313">
    <property type="term" value="P:DNA transposition"/>
    <property type="evidence" value="ECO:0007669"/>
    <property type="project" value="InterPro"/>
</dbReference>
<keyword evidence="5" id="KW-1185">Reference proteome</keyword>
<evidence type="ECO:0000259" key="2">
    <source>
        <dbReference type="Pfam" id="PF01548"/>
    </source>
</evidence>
<keyword evidence="1" id="KW-0175">Coiled coil</keyword>